<dbReference type="AlphaFoldDB" id="A0A251V5J5"/>
<organism evidence="1 2">
    <name type="scientific">Helianthus annuus</name>
    <name type="common">Common sunflower</name>
    <dbReference type="NCBI Taxonomy" id="4232"/>
    <lineage>
        <taxon>Eukaryota</taxon>
        <taxon>Viridiplantae</taxon>
        <taxon>Streptophyta</taxon>
        <taxon>Embryophyta</taxon>
        <taxon>Tracheophyta</taxon>
        <taxon>Spermatophyta</taxon>
        <taxon>Magnoliopsida</taxon>
        <taxon>eudicotyledons</taxon>
        <taxon>Gunneridae</taxon>
        <taxon>Pentapetalae</taxon>
        <taxon>asterids</taxon>
        <taxon>campanulids</taxon>
        <taxon>Asterales</taxon>
        <taxon>Asteraceae</taxon>
        <taxon>Asteroideae</taxon>
        <taxon>Heliantheae alliance</taxon>
        <taxon>Heliantheae</taxon>
        <taxon>Helianthus</taxon>
    </lineage>
</organism>
<accession>A0A251V5J5</accession>
<sequence>MHTPHIFSTNSLPSTFQLLSFSLQNSTNPNTPPYSSFKIQNTSIQACLNELRSWRLVDGFGKICSCCYQEFKLLRCHSFSVIMLCGTVLNFEQC</sequence>
<proteinExistence type="predicted"/>
<protein>
    <submittedName>
        <fullName evidence="1">Uncharacterized protein</fullName>
    </submittedName>
</protein>
<gene>
    <name evidence="1" type="ORF">HannXRQ_Chr03g0069171</name>
</gene>
<dbReference type="InParanoid" id="A0A251V5J5"/>
<reference evidence="2" key="1">
    <citation type="journal article" date="2017" name="Nature">
        <title>The sunflower genome provides insights into oil metabolism, flowering and Asterid evolution.</title>
        <authorList>
            <person name="Badouin H."/>
            <person name="Gouzy J."/>
            <person name="Grassa C.J."/>
            <person name="Murat F."/>
            <person name="Staton S.E."/>
            <person name="Cottret L."/>
            <person name="Lelandais-Briere C."/>
            <person name="Owens G.L."/>
            <person name="Carrere S."/>
            <person name="Mayjonade B."/>
            <person name="Legrand L."/>
            <person name="Gill N."/>
            <person name="Kane N.C."/>
            <person name="Bowers J.E."/>
            <person name="Hubner S."/>
            <person name="Bellec A."/>
            <person name="Berard A."/>
            <person name="Berges H."/>
            <person name="Blanchet N."/>
            <person name="Boniface M.C."/>
            <person name="Brunel D."/>
            <person name="Catrice O."/>
            <person name="Chaidir N."/>
            <person name="Claudel C."/>
            <person name="Donnadieu C."/>
            <person name="Faraut T."/>
            <person name="Fievet G."/>
            <person name="Helmstetter N."/>
            <person name="King M."/>
            <person name="Knapp S.J."/>
            <person name="Lai Z."/>
            <person name="Le Paslier M.C."/>
            <person name="Lippi Y."/>
            <person name="Lorenzon L."/>
            <person name="Mandel J.R."/>
            <person name="Marage G."/>
            <person name="Marchand G."/>
            <person name="Marquand E."/>
            <person name="Bret-Mestries E."/>
            <person name="Morien E."/>
            <person name="Nambeesan S."/>
            <person name="Nguyen T."/>
            <person name="Pegot-Espagnet P."/>
            <person name="Pouilly N."/>
            <person name="Raftis F."/>
            <person name="Sallet E."/>
            <person name="Schiex T."/>
            <person name="Thomas J."/>
            <person name="Vandecasteele C."/>
            <person name="Vares D."/>
            <person name="Vear F."/>
            <person name="Vautrin S."/>
            <person name="Crespi M."/>
            <person name="Mangin B."/>
            <person name="Burke J.M."/>
            <person name="Salse J."/>
            <person name="Munos S."/>
            <person name="Vincourt P."/>
            <person name="Rieseberg L.H."/>
            <person name="Langlade N.B."/>
        </authorList>
    </citation>
    <scope>NUCLEOTIDE SEQUENCE [LARGE SCALE GENOMIC DNA]</scope>
    <source>
        <strain evidence="2">cv. SF193</strain>
    </source>
</reference>
<evidence type="ECO:0000313" key="2">
    <source>
        <dbReference type="Proteomes" id="UP000215914"/>
    </source>
</evidence>
<dbReference type="Proteomes" id="UP000215914">
    <property type="component" value="Chromosome 3"/>
</dbReference>
<dbReference type="EMBL" id="CM007892">
    <property type="protein sequence ID" value="OTG30865.1"/>
    <property type="molecule type" value="Genomic_DNA"/>
</dbReference>
<keyword evidence="2" id="KW-1185">Reference proteome</keyword>
<evidence type="ECO:0000313" key="1">
    <source>
        <dbReference type="EMBL" id="OTG30865.1"/>
    </source>
</evidence>
<name>A0A251V5J5_HELAN</name>